<dbReference type="EMBL" id="MU002249">
    <property type="protein sequence ID" value="KAF2788086.1"/>
    <property type="molecule type" value="Genomic_DNA"/>
</dbReference>
<keyword evidence="1" id="KW-0812">Transmembrane</keyword>
<dbReference type="AlphaFoldDB" id="A0A6A6WVE0"/>
<dbReference type="OrthoDB" id="3210850at2759"/>
<proteinExistence type="predicted"/>
<feature type="transmembrane region" description="Helical" evidence="1">
    <location>
        <begin position="178"/>
        <end position="199"/>
    </location>
</feature>
<gene>
    <name evidence="3" type="ORF">K505DRAFT_286769</name>
</gene>
<feature type="transmembrane region" description="Helical" evidence="1">
    <location>
        <begin position="341"/>
        <end position="363"/>
    </location>
</feature>
<keyword evidence="4" id="KW-1185">Reference proteome</keyword>
<feature type="transmembrane region" description="Helical" evidence="1">
    <location>
        <begin position="100"/>
        <end position="119"/>
    </location>
</feature>
<dbReference type="PANTHER" id="PTHR38848">
    <property type="entry name" value="G-PROTEIN COUPLED RECEPTORS FAMILY 3 PROFILE DOMAIN-CONTAINING PROTEIN"/>
    <property type="match status" value="1"/>
</dbReference>
<keyword evidence="1" id="KW-0472">Membrane</keyword>
<evidence type="ECO:0008006" key="5">
    <source>
        <dbReference type="Google" id="ProtNLM"/>
    </source>
</evidence>
<feature type="transmembrane region" description="Helical" evidence="1">
    <location>
        <begin position="68"/>
        <end position="88"/>
    </location>
</feature>
<accession>A0A6A6WVE0</accession>
<keyword evidence="2" id="KW-0732">Signal</keyword>
<evidence type="ECO:0000256" key="2">
    <source>
        <dbReference type="SAM" id="SignalP"/>
    </source>
</evidence>
<dbReference type="PANTHER" id="PTHR38848:SF3">
    <property type="entry name" value="G-PROTEIN COUPLED RECEPTORS FAMILY 3 PROFILE DOMAIN-CONTAINING PROTEIN"/>
    <property type="match status" value="1"/>
</dbReference>
<keyword evidence="1" id="KW-1133">Transmembrane helix</keyword>
<feature type="chain" id="PRO_5025584767" description="G-protein coupled receptors family 2 profile 2 domain-containing protein" evidence="2">
    <location>
        <begin position="26"/>
        <end position="440"/>
    </location>
</feature>
<reference evidence="3" key="1">
    <citation type="journal article" date="2020" name="Stud. Mycol.">
        <title>101 Dothideomycetes genomes: a test case for predicting lifestyles and emergence of pathogens.</title>
        <authorList>
            <person name="Haridas S."/>
            <person name="Albert R."/>
            <person name="Binder M."/>
            <person name="Bloem J."/>
            <person name="Labutti K."/>
            <person name="Salamov A."/>
            <person name="Andreopoulos B."/>
            <person name="Baker S."/>
            <person name="Barry K."/>
            <person name="Bills G."/>
            <person name="Bluhm B."/>
            <person name="Cannon C."/>
            <person name="Castanera R."/>
            <person name="Culley D."/>
            <person name="Daum C."/>
            <person name="Ezra D."/>
            <person name="Gonzalez J."/>
            <person name="Henrissat B."/>
            <person name="Kuo A."/>
            <person name="Liang C."/>
            <person name="Lipzen A."/>
            <person name="Lutzoni F."/>
            <person name="Magnuson J."/>
            <person name="Mondo S."/>
            <person name="Nolan M."/>
            <person name="Ohm R."/>
            <person name="Pangilinan J."/>
            <person name="Park H.-J."/>
            <person name="Ramirez L."/>
            <person name="Alfaro M."/>
            <person name="Sun H."/>
            <person name="Tritt A."/>
            <person name="Yoshinaga Y."/>
            <person name="Zwiers L.-H."/>
            <person name="Turgeon B."/>
            <person name="Goodwin S."/>
            <person name="Spatafora J."/>
            <person name="Crous P."/>
            <person name="Grigoriev I."/>
        </authorList>
    </citation>
    <scope>NUCLEOTIDE SEQUENCE</scope>
    <source>
        <strain evidence="3">CBS 109.77</strain>
    </source>
</reference>
<protein>
    <recommendedName>
        <fullName evidence="5">G-protein coupled receptors family 2 profile 2 domain-containing protein</fullName>
    </recommendedName>
</protein>
<evidence type="ECO:0000313" key="3">
    <source>
        <dbReference type="EMBL" id="KAF2788086.1"/>
    </source>
</evidence>
<dbReference type="Proteomes" id="UP000799757">
    <property type="component" value="Unassembled WGS sequence"/>
</dbReference>
<sequence>MRRLRPLPHIRILSTLFVVSAVGLAHPASDAPASAAARVQPRDESRTIAINPDTGAMFVPGETSTARTIYAVVGFCCTVVLALFLGFRAKTLKNNALRKCNFTSILVLLLYFFGLGFILSTSIVESGQGLSTHKLCYSSAMICLVFYTGNKLTIYLFLLERARIVRSPFMPRHRDYLWLPGIIIIVGGFGTIAIIGYLSPIVELSALDGRCRIGLPSQVSFPLLSFDVGVNILLTGVFLWLLRPVLSFHGLGTLGGVCGNRVTRAVKRSLGRTSELESGSRSSSSNDGNTAVFEGEDERLTRAINRNIKTLLWKSLIGSCAIMLPTVANMAQFYIMQGRELGWICLTICTLDVSWGIIVINWLTIGSAEAESNLTTLMSQRTITTAEEPLGLRTASRSRQGSVMTAVEAPPYIQRPGAVYGGQRETGKSVEDVVRPVRGV</sequence>
<feature type="transmembrane region" description="Helical" evidence="1">
    <location>
        <begin position="311"/>
        <end position="335"/>
    </location>
</feature>
<feature type="transmembrane region" description="Helical" evidence="1">
    <location>
        <begin position="139"/>
        <end position="158"/>
    </location>
</feature>
<evidence type="ECO:0000313" key="4">
    <source>
        <dbReference type="Proteomes" id="UP000799757"/>
    </source>
</evidence>
<name>A0A6A6WVE0_9PLEO</name>
<feature type="signal peptide" evidence="2">
    <location>
        <begin position="1"/>
        <end position="25"/>
    </location>
</feature>
<organism evidence="3 4">
    <name type="scientific">Melanomma pulvis-pyrius CBS 109.77</name>
    <dbReference type="NCBI Taxonomy" id="1314802"/>
    <lineage>
        <taxon>Eukaryota</taxon>
        <taxon>Fungi</taxon>
        <taxon>Dikarya</taxon>
        <taxon>Ascomycota</taxon>
        <taxon>Pezizomycotina</taxon>
        <taxon>Dothideomycetes</taxon>
        <taxon>Pleosporomycetidae</taxon>
        <taxon>Pleosporales</taxon>
        <taxon>Melanommataceae</taxon>
        <taxon>Melanomma</taxon>
    </lineage>
</organism>
<evidence type="ECO:0000256" key="1">
    <source>
        <dbReference type="SAM" id="Phobius"/>
    </source>
</evidence>